<name>A0A9P5YP26_9AGAR</name>
<comment type="caution">
    <text evidence="2">The sequence shown here is derived from an EMBL/GenBank/DDBJ whole genome shotgun (WGS) entry which is preliminary data.</text>
</comment>
<accession>A0A9P5YP26</accession>
<proteinExistence type="predicted"/>
<dbReference type="AlphaFoldDB" id="A0A9P5YP26"/>
<reference evidence="2" key="1">
    <citation type="submission" date="2020-11" db="EMBL/GenBank/DDBJ databases">
        <authorList>
            <consortium name="DOE Joint Genome Institute"/>
            <person name="Ahrendt S."/>
            <person name="Riley R."/>
            <person name="Andreopoulos W."/>
            <person name="Labutti K."/>
            <person name="Pangilinan J."/>
            <person name="Ruiz-Duenas F.J."/>
            <person name="Barrasa J.M."/>
            <person name="Sanchez-Garcia M."/>
            <person name="Camarero S."/>
            <person name="Miyauchi S."/>
            <person name="Serrano A."/>
            <person name="Linde D."/>
            <person name="Babiker R."/>
            <person name="Drula E."/>
            <person name="Ayuso-Fernandez I."/>
            <person name="Pacheco R."/>
            <person name="Padilla G."/>
            <person name="Ferreira P."/>
            <person name="Barriuso J."/>
            <person name="Kellner H."/>
            <person name="Castanera R."/>
            <person name="Alfaro M."/>
            <person name="Ramirez L."/>
            <person name="Pisabarro A.G."/>
            <person name="Kuo A."/>
            <person name="Tritt A."/>
            <person name="Lipzen A."/>
            <person name="He G."/>
            <person name="Yan M."/>
            <person name="Ng V."/>
            <person name="Cullen D."/>
            <person name="Martin F."/>
            <person name="Rosso M.-N."/>
            <person name="Henrissat B."/>
            <person name="Hibbett D."/>
            <person name="Martinez A.T."/>
            <person name="Grigoriev I.V."/>
        </authorList>
    </citation>
    <scope>NUCLEOTIDE SEQUENCE</scope>
    <source>
        <strain evidence="2">CIRM-BRFM 674</strain>
    </source>
</reference>
<evidence type="ECO:0000256" key="1">
    <source>
        <dbReference type="SAM" id="Phobius"/>
    </source>
</evidence>
<dbReference type="EMBL" id="MU155578">
    <property type="protein sequence ID" value="KAF9472109.1"/>
    <property type="molecule type" value="Genomic_DNA"/>
</dbReference>
<feature type="transmembrane region" description="Helical" evidence="1">
    <location>
        <begin position="135"/>
        <end position="153"/>
    </location>
</feature>
<keyword evidence="1" id="KW-1133">Transmembrane helix</keyword>
<organism evidence="2 3">
    <name type="scientific">Pholiota conissans</name>
    <dbReference type="NCBI Taxonomy" id="109636"/>
    <lineage>
        <taxon>Eukaryota</taxon>
        <taxon>Fungi</taxon>
        <taxon>Dikarya</taxon>
        <taxon>Basidiomycota</taxon>
        <taxon>Agaricomycotina</taxon>
        <taxon>Agaricomycetes</taxon>
        <taxon>Agaricomycetidae</taxon>
        <taxon>Agaricales</taxon>
        <taxon>Agaricineae</taxon>
        <taxon>Strophariaceae</taxon>
        <taxon>Pholiota</taxon>
    </lineage>
</organism>
<evidence type="ECO:0000313" key="3">
    <source>
        <dbReference type="Proteomes" id="UP000807469"/>
    </source>
</evidence>
<keyword evidence="1" id="KW-0472">Membrane</keyword>
<keyword evidence="3" id="KW-1185">Reference proteome</keyword>
<keyword evidence="1" id="KW-0812">Transmembrane</keyword>
<evidence type="ECO:0000313" key="2">
    <source>
        <dbReference type="EMBL" id="KAF9472109.1"/>
    </source>
</evidence>
<gene>
    <name evidence="2" type="ORF">BDN70DRAFT_505218</name>
</gene>
<dbReference type="Proteomes" id="UP000807469">
    <property type="component" value="Unassembled WGS sequence"/>
</dbReference>
<sequence length="162" mass="18297">MEMDERISRGIQRSTVNAAQFTLLPPLCAPKSYIYLDTKLATSIAISFTRHRAPSSHRSPLFQPVQPSLLTVVVYVPFILDTPIQHPHSKTHTVKSESTHQEPPMTRRIARSHSLLWLQTSLARNFARALPNSLLSFRLLCLLFALLSVLHALHRISNITAQ</sequence>
<protein>
    <submittedName>
        <fullName evidence="2">Uncharacterized protein</fullName>
    </submittedName>
</protein>